<feature type="compositionally biased region" description="Basic and acidic residues" evidence="1">
    <location>
        <begin position="75"/>
        <end position="85"/>
    </location>
</feature>
<name>A0ABD3PN20_9STRA</name>
<feature type="compositionally biased region" description="Basic and acidic residues" evidence="1">
    <location>
        <begin position="368"/>
        <end position="377"/>
    </location>
</feature>
<dbReference type="Proteomes" id="UP001530315">
    <property type="component" value="Unassembled WGS sequence"/>
</dbReference>
<evidence type="ECO:0008006" key="4">
    <source>
        <dbReference type="Google" id="ProtNLM"/>
    </source>
</evidence>
<evidence type="ECO:0000256" key="1">
    <source>
        <dbReference type="SAM" id="MobiDB-lite"/>
    </source>
</evidence>
<feature type="compositionally biased region" description="Pro residues" evidence="1">
    <location>
        <begin position="100"/>
        <end position="111"/>
    </location>
</feature>
<feature type="compositionally biased region" description="Polar residues" evidence="1">
    <location>
        <begin position="1"/>
        <end position="24"/>
    </location>
</feature>
<proteinExistence type="predicted"/>
<feature type="region of interest" description="Disordered" evidence="1">
    <location>
        <begin position="368"/>
        <end position="533"/>
    </location>
</feature>
<accession>A0ABD3PN20</accession>
<feature type="compositionally biased region" description="Polar residues" evidence="1">
    <location>
        <begin position="403"/>
        <end position="413"/>
    </location>
</feature>
<feature type="region of interest" description="Disordered" evidence="1">
    <location>
        <begin position="313"/>
        <end position="337"/>
    </location>
</feature>
<feature type="compositionally biased region" description="Polar residues" evidence="1">
    <location>
        <begin position="448"/>
        <end position="469"/>
    </location>
</feature>
<protein>
    <recommendedName>
        <fullName evidence="4">Centrosomal protein POC5</fullName>
    </recommendedName>
</protein>
<feature type="compositionally biased region" description="Polar residues" evidence="1">
    <location>
        <begin position="134"/>
        <end position="144"/>
    </location>
</feature>
<feature type="compositionally biased region" description="Low complexity" evidence="1">
    <location>
        <begin position="390"/>
        <end position="399"/>
    </location>
</feature>
<dbReference type="AlphaFoldDB" id="A0ABD3PN20"/>
<feature type="compositionally biased region" description="Polar residues" evidence="1">
    <location>
        <begin position="519"/>
        <end position="533"/>
    </location>
</feature>
<evidence type="ECO:0000313" key="3">
    <source>
        <dbReference type="Proteomes" id="UP001530315"/>
    </source>
</evidence>
<feature type="compositionally biased region" description="Low complexity" evidence="1">
    <location>
        <begin position="499"/>
        <end position="518"/>
    </location>
</feature>
<organism evidence="2 3">
    <name type="scientific">Stephanodiscus triporus</name>
    <dbReference type="NCBI Taxonomy" id="2934178"/>
    <lineage>
        <taxon>Eukaryota</taxon>
        <taxon>Sar</taxon>
        <taxon>Stramenopiles</taxon>
        <taxon>Ochrophyta</taxon>
        <taxon>Bacillariophyta</taxon>
        <taxon>Coscinodiscophyceae</taxon>
        <taxon>Thalassiosirophycidae</taxon>
        <taxon>Stephanodiscales</taxon>
        <taxon>Stephanodiscaceae</taxon>
        <taxon>Stephanodiscus</taxon>
    </lineage>
</organism>
<gene>
    <name evidence="2" type="ORF">ACHAW5_009825</name>
</gene>
<sequence>MRVNNGRKQQSWADEVTSSSANKELQQKQKQQEIFSGYHSLCVRSQVSSDLEDDDSDSPNGRDDGKNDGGMTNISERRDDSEEHSNPIARLRSHRIATLPLPPPPPPPSALPLPSSSSSESSRNLSERHSSGSIPSLTDGNNGRTPPRWMLSGPSSSSSQQQQKALLTLLNEMRTLELQFQQRTSEYAVERTSLMETLSQQSAHISQLERTQQSLMSQNAVLNKRLATMVTRLDRFATGCWQFSSASVKKMSEALHIQVHEWTKAYRIETLLRASAEEEKAIEGTTMEKMQGMHLEIMELKRSNRALRKRMLRRKEKSGKNDESGGSPSEHDDEASHMTGITHMTSTTSMTTSTAKLMEAMAGFLTTHESKGDRQHDEEEDESQSRQRAPADNVVATADDAVRSSSDPKTGSKGTHKKSVQIATPQSILKSTAKYDRKVKDDWAASCRSHQQQPSTSEQLPNSHQTSMLQPPQHARQPARQKRSHPGLPKSPNMRHNVGDSSGSISGSGSCSGSGHPSRMNTTAPSVTTPGQTQLEFANFKGDFVETDMWLASWGGEASEV</sequence>
<dbReference type="EMBL" id="JALLAZ020000699">
    <property type="protein sequence ID" value="KAL3789086.1"/>
    <property type="molecule type" value="Genomic_DNA"/>
</dbReference>
<feature type="region of interest" description="Disordered" evidence="1">
    <location>
        <begin position="1"/>
        <end position="32"/>
    </location>
</feature>
<feature type="compositionally biased region" description="Low complexity" evidence="1">
    <location>
        <begin position="112"/>
        <end position="124"/>
    </location>
</feature>
<comment type="caution">
    <text evidence="2">The sequence shown here is derived from an EMBL/GenBank/DDBJ whole genome shotgun (WGS) entry which is preliminary data.</text>
</comment>
<feature type="compositionally biased region" description="Basic and acidic residues" evidence="1">
    <location>
        <begin position="433"/>
        <end position="443"/>
    </location>
</feature>
<reference evidence="2 3" key="1">
    <citation type="submission" date="2024-10" db="EMBL/GenBank/DDBJ databases">
        <title>Updated reference genomes for cyclostephanoid diatoms.</title>
        <authorList>
            <person name="Roberts W.R."/>
            <person name="Alverson A.J."/>
        </authorList>
    </citation>
    <scope>NUCLEOTIDE SEQUENCE [LARGE SCALE GENOMIC DNA]</scope>
    <source>
        <strain evidence="2 3">AJA276-08</strain>
    </source>
</reference>
<keyword evidence="3" id="KW-1185">Reference proteome</keyword>
<feature type="compositionally biased region" description="Polar residues" evidence="1">
    <location>
        <begin position="421"/>
        <end position="430"/>
    </location>
</feature>
<feature type="region of interest" description="Disordered" evidence="1">
    <location>
        <begin position="46"/>
        <end position="164"/>
    </location>
</feature>
<evidence type="ECO:0000313" key="2">
    <source>
        <dbReference type="EMBL" id="KAL3789086.1"/>
    </source>
</evidence>